<dbReference type="PANTHER" id="PTHR46630:SF1">
    <property type="entry name" value="TETRATRICOPEPTIDE REPEAT PROTEIN 29"/>
    <property type="match status" value="1"/>
</dbReference>
<evidence type="ECO:0000256" key="5">
    <source>
        <dbReference type="ARBA" id="ARBA00038253"/>
    </source>
</evidence>
<evidence type="ECO:0000256" key="6">
    <source>
        <dbReference type="PROSITE-ProRule" id="PRU00339"/>
    </source>
</evidence>
<comment type="subcellular location">
    <subcellularLocation>
        <location evidence="1">Cytoplasm</location>
    </subcellularLocation>
</comment>
<dbReference type="AlphaFoldDB" id="A0A1T4XI47"/>
<sequence>MSSSTILELFTQIDALPFGAAERSLIDQAIALADEAGEDTLAYEARLRLTASAKMTGDTDAMLASFGWCLGKHDSDPARFPLKVGELDLLWQFKWMAGTLGASPLFPRAEIEAVLDEMETRYRRAGVGLSGVLQARFDDAVDNLSDVEAENARAALRREPRDDYSHCDACVRSEDAAYLASVGRDAEAIERFDEIVEQNLSCGEEPETALSRGLLSWLRAGELETAKAAHLRSYRLARSNSDNIGIIANHLVFCAVTGNAPRGLTLLERHIGWLAHDSLNARAHFAALRAFGVLLDAVVRSGHGDAAVRGAGAAALEPFFGPHEGEWSAAELAEASWRAAESLARAFDERNGNDRHSRLVEQSRALADEHFDLPMQGEGFLPSIPTALEAGPVDAAGWLVRARELMGTGAYGDSVAAARRGLEAGRLEAVPLDRSPAGRIRSLLYAVLIQALIAAGDLDEAAARQIDRIAVLRDMGCDDQADIEVVLGLIMLGTAVDDDVHVLEMTLQAADARGADSETRADLALTLGSVHLQEGRAEDALVLFRRAVELLEETPDSPMWISALMFLAHALARTDELAEAVSTLDRLLEFDLDRAFRATAHHLLAQLAGAEGEVEPGLAAADAALALWTRLGHRSGMVDSAVLSASLLRDAGRLDEAVTRWRLAVREAELAERPDVDGLRYGLGRLLVQAGQPEAAAEVLDDVYASEVSSDATAGARAETLFWLGQAHRQSGDGSSAYGAWSRAIELYAEAEDPSGATHAGIALGGLLLAYEDEQSVAVLEEALASARGADELQLLVEALHTLGRARCSFGDAAGLAELDEVLTIARAEEAEWLIADVTDSKARALQQLDRLAEAVPVALSAADGYAASGDEVAAGLAELLAARMLVAQQNAEAAVTIYRGAIERLGDVQQARVAATLELGDALEQLGRHTEAAEARATIDAS</sequence>
<protein>
    <recommendedName>
        <fullName evidence="9">Tetratricopeptide repeat-containing protein</fullName>
    </recommendedName>
</protein>
<evidence type="ECO:0008006" key="9">
    <source>
        <dbReference type="Google" id="ProtNLM"/>
    </source>
</evidence>
<dbReference type="EMBL" id="FUYG01000003">
    <property type="protein sequence ID" value="SKA89252.1"/>
    <property type="molecule type" value="Genomic_DNA"/>
</dbReference>
<dbReference type="Proteomes" id="UP000189735">
    <property type="component" value="Unassembled WGS sequence"/>
</dbReference>
<evidence type="ECO:0000256" key="1">
    <source>
        <dbReference type="ARBA" id="ARBA00004496"/>
    </source>
</evidence>
<evidence type="ECO:0000313" key="8">
    <source>
        <dbReference type="Proteomes" id="UP000189735"/>
    </source>
</evidence>
<proteinExistence type="inferred from homology"/>
<dbReference type="SUPFAM" id="SSF48452">
    <property type="entry name" value="TPR-like"/>
    <property type="match status" value="2"/>
</dbReference>
<dbReference type="RefSeq" id="WP_078713721.1">
    <property type="nucleotide sequence ID" value="NZ_FUYG01000003.1"/>
</dbReference>
<evidence type="ECO:0000256" key="3">
    <source>
        <dbReference type="ARBA" id="ARBA00022737"/>
    </source>
</evidence>
<evidence type="ECO:0000313" key="7">
    <source>
        <dbReference type="EMBL" id="SKA89252.1"/>
    </source>
</evidence>
<dbReference type="GO" id="GO:0005737">
    <property type="term" value="C:cytoplasm"/>
    <property type="evidence" value="ECO:0007669"/>
    <property type="project" value="UniProtKB-SubCell"/>
</dbReference>
<dbReference type="SMART" id="SM00028">
    <property type="entry name" value="TPR"/>
    <property type="match status" value="4"/>
</dbReference>
<dbReference type="PANTHER" id="PTHR46630">
    <property type="entry name" value="TETRATRICOPEPTIDE REPEAT PROTEIN 29"/>
    <property type="match status" value="1"/>
</dbReference>
<keyword evidence="2" id="KW-0963">Cytoplasm</keyword>
<gene>
    <name evidence="7" type="ORF">SAMN06295879_1165</name>
</gene>
<dbReference type="InterPro" id="IPR011990">
    <property type="entry name" value="TPR-like_helical_dom_sf"/>
</dbReference>
<dbReference type="InterPro" id="IPR019734">
    <property type="entry name" value="TPR_rpt"/>
</dbReference>
<dbReference type="Gene3D" id="1.25.40.10">
    <property type="entry name" value="Tetratricopeptide repeat domain"/>
    <property type="match status" value="2"/>
</dbReference>
<dbReference type="PROSITE" id="PS50005">
    <property type="entry name" value="TPR"/>
    <property type="match status" value="1"/>
</dbReference>
<keyword evidence="3" id="KW-0677">Repeat</keyword>
<evidence type="ECO:0000256" key="4">
    <source>
        <dbReference type="ARBA" id="ARBA00022803"/>
    </source>
</evidence>
<evidence type="ECO:0000256" key="2">
    <source>
        <dbReference type="ARBA" id="ARBA00022490"/>
    </source>
</evidence>
<organism evidence="7 8">
    <name type="scientific">Agreia bicolorata</name>
    <dbReference type="NCBI Taxonomy" id="110935"/>
    <lineage>
        <taxon>Bacteria</taxon>
        <taxon>Bacillati</taxon>
        <taxon>Actinomycetota</taxon>
        <taxon>Actinomycetes</taxon>
        <taxon>Micrococcales</taxon>
        <taxon>Microbacteriaceae</taxon>
        <taxon>Agreia</taxon>
    </lineage>
</organism>
<feature type="repeat" description="TPR" evidence="6">
    <location>
        <begin position="521"/>
        <end position="554"/>
    </location>
</feature>
<keyword evidence="4 6" id="KW-0802">TPR repeat</keyword>
<name>A0A1T4XI47_9MICO</name>
<comment type="similarity">
    <text evidence="5">Belongs to the Rap family.</text>
</comment>
<reference evidence="8" key="1">
    <citation type="submission" date="2017-02" db="EMBL/GenBank/DDBJ databases">
        <authorList>
            <person name="Varghese N."/>
            <person name="Submissions S."/>
        </authorList>
    </citation>
    <scope>NUCLEOTIDE SEQUENCE [LARGE SCALE GENOMIC DNA]</scope>
    <source>
        <strain evidence="8">VKM Ac-2052</strain>
    </source>
</reference>
<dbReference type="InterPro" id="IPR051476">
    <property type="entry name" value="Bac_ResReg_Asp_Phosphatase"/>
</dbReference>
<accession>A0A1T4XI47</accession>